<keyword evidence="1" id="KW-0812">Transmembrane</keyword>
<feature type="transmembrane region" description="Helical" evidence="1">
    <location>
        <begin position="50"/>
        <end position="70"/>
    </location>
</feature>
<protein>
    <submittedName>
        <fullName evidence="2">Uncharacterized protein</fullName>
    </submittedName>
</protein>
<keyword evidence="1" id="KW-1133">Transmembrane helix</keyword>
<accession>A0A0R1F3T9</accession>
<organism evidence="2 3">
    <name type="scientific">Loigolactobacillus coryniformis subsp. coryniformis KCTC 3167 = DSM 20001</name>
    <dbReference type="NCBI Taxonomy" id="913848"/>
    <lineage>
        <taxon>Bacteria</taxon>
        <taxon>Bacillati</taxon>
        <taxon>Bacillota</taxon>
        <taxon>Bacilli</taxon>
        <taxon>Lactobacillales</taxon>
        <taxon>Lactobacillaceae</taxon>
        <taxon>Loigolactobacillus</taxon>
    </lineage>
</organism>
<dbReference type="Proteomes" id="UP000051181">
    <property type="component" value="Unassembled WGS sequence"/>
</dbReference>
<feature type="transmembrane region" description="Helical" evidence="1">
    <location>
        <begin position="128"/>
        <end position="144"/>
    </location>
</feature>
<keyword evidence="1" id="KW-0472">Membrane</keyword>
<dbReference type="PATRIC" id="fig|913848.6.peg.1272"/>
<dbReference type="EMBL" id="AZCN01000031">
    <property type="protein sequence ID" value="KRK16520.1"/>
    <property type="molecule type" value="Genomic_DNA"/>
</dbReference>
<dbReference type="RefSeq" id="WP_010010223.1">
    <property type="nucleotide sequence ID" value="NZ_AZCN01000031.1"/>
</dbReference>
<evidence type="ECO:0000313" key="2">
    <source>
        <dbReference type="EMBL" id="KRK16520.1"/>
    </source>
</evidence>
<feature type="transmembrane region" description="Helical" evidence="1">
    <location>
        <begin position="90"/>
        <end position="116"/>
    </location>
</feature>
<evidence type="ECO:0000313" key="3">
    <source>
        <dbReference type="Proteomes" id="UP000051181"/>
    </source>
</evidence>
<feature type="transmembrane region" description="Helical" evidence="1">
    <location>
        <begin position="12"/>
        <end position="30"/>
    </location>
</feature>
<comment type="caution">
    <text evidence="2">The sequence shown here is derived from an EMBL/GenBank/DDBJ whole genome shotgun (WGS) entry which is preliminary data.</text>
</comment>
<reference evidence="2 3" key="1">
    <citation type="journal article" date="2015" name="Genome Announc.">
        <title>Expanding the biotechnology potential of lactobacilli through comparative genomics of 213 strains and associated genera.</title>
        <authorList>
            <person name="Sun Z."/>
            <person name="Harris H.M."/>
            <person name="McCann A."/>
            <person name="Guo C."/>
            <person name="Argimon S."/>
            <person name="Zhang W."/>
            <person name="Yang X."/>
            <person name="Jeffery I.B."/>
            <person name="Cooney J.C."/>
            <person name="Kagawa T.F."/>
            <person name="Liu W."/>
            <person name="Song Y."/>
            <person name="Salvetti E."/>
            <person name="Wrobel A."/>
            <person name="Rasinkangas P."/>
            <person name="Parkhill J."/>
            <person name="Rea M.C."/>
            <person name="O'Sullivan O."/>
            <person name="Ritari J."/>
            <person name="Douillard F.P."/>
            <person name="Paul Ross R."/>
            <person name="Yang R."/>
            <person name="Briner A.E."/>
            <person name="Felis G.E."/>
            <person name="de Vos W.M."/>
            <person name="Barrangou R."/>
            <person name="Klaenhammer T.R."/>
            <person name="Caufield P.W."/>
            <person name="Cui Y."/>
            <person name="Zhang H."/>
            <person name="O'Toole P.W."/>
        </authorList>
    </citation>
    <scope>NUCLEOTIDE SEQUENCE [LARGE SCALE GENOMIC DNA]</scope>
    <source>
        <strain evidence="2 3">DSM 20001</strain>
    </source>
</reference>
<name>A0A0R1F3T9_9LACO</name>
<gene>
    <name evidence="2" type="ORF">FD22_GL001235</name>
</gene>
<proteinExistence type="predicted"/>
<evidence type="ECO:0000256" key="1">
    <source>
        <dbReference type="SAM" id="Phobius"/>
    </source>
</evidence>
<dbReference type="AlphaFoldDB" id="A0A0R1F3T9"/>
<dbReference type="GeneID" id="65916431"/>
<sequence length="165" mass="18913">MKTKANKFVVYFFMYLLPLALLDFFWIVMLQKAVRLGYRNNLLQIRMNSFEMLLTALIVAVVFNYLWQYLVKSVTKSLHDQTPDHFGGLLKGFLGIPGWLNLVVAVVIAFVLTIIVPRHLLIIEIRSWLVLLCAYGAIGSFYNGQDDLIHIVNGVDRWAGDNHNV</sequence>